<name>A0A8S3Q3D5_MYTED</name>
<reference evidence="1" key="1">
    <citation type="submission" date="2021-03" db="EMBL/GenBank/DDBJ databases">
        <authorList>
            <person name="Bekaert M."/>
        </authorList>
    </citation>
    <scope>NUCLEOTIDE SEQUENCE</scope>
</reference>
<organism evidence="1 2">
    <name type="scientific">Mytilus edulis</name>
    <name type="common">Blue mussel</name>
    <dbReference type="NCBI Taxonomy" id="6550"/>
    <lineage>
        <taxon>Eukaryota</taxon>
        <taxon>Metazoa</taxon>
        <taxon>Spiralia</taxon>
        <taxon>Lophotrochozoa</taxon>
        <taxon>Mollusca</taxon>
        <taxon>Bivalvia</taxon>
        <taxon>Autobranchia</taxon>
        <taxon>Pteriomorphia</taxon>
        <taxon>Mytilida</taxon>
        <taxon>Mytiloidea</taxon>
        <taxon>Mytilidae</taxon>
        <taxon>Mytilinae</taxon>
        <taxon>Mytilus</taxon>
    </lineage>
</organism>
<dbReference type="Proteomes" id="UP000683360">
    <property type="component" value="Unassembled WGS sequence"/>
</dbReference>
<dbReference type="EMBL" id="CAJPWZ010000290">
    <property type="protein sequence ID" value="CAG2189340.1"/>
    <property type="molecule type" value="Genomic_DNA"/>
</dbReference>
<evidence type="ECO:0000313" key="1">
    <source>
        <dbReference type="EMBL" id="CAG2189340.1"/>
    </source>
</evidence>
<protein>
    <submittedName>
        <fullName evidence="1">Uncharacterized protein</fullName>
    </submittedName>
</protein>
<accession>A0A8S3Q3D5</accession>
<dbReference type="AlphaFoldDB" id="A0A8S3Q3D5"/>
<sequence length="336" mass="39293">MHNKEPKDHQEDQLLKDPLYEFAFQPKESAIEELVEAKSAGKYPAAIRKAIGATMRGKTKSELEDARGFGRGVCERYRFRTADAAPPSEESFLRKHLYHSGVIHVRHSRGTSTFRELFGTIEKYVGCYHLGTVYVVNGLIACIFNYNALFMQENKVNCFCPRFHYVYFFKFEKHCHTIMRLHMTFFLAMSSAVHSQLDTPEKQNAHQPLCTRPKETPLKELVETKVDDKYPITDVDNAIRKLDRDTRDWLQTARLYTNSLCYRYNPFQPRFNESLAGRPFDFFPSATEIEPRPTWSPTCSSSSKRFYFPRTVTHDGQTCWMVFPWYQMWCPYVTCT</sequence>
<proteinExistence type="predicted"/>
<keyword evidence="2" id="KW-1185">Reference proteome</keyword>
<comment type="caution">
    <text evidence="1">The sequence shown here is derived from an EMBL/GenBank/DDBJ whole genome shotgun (WGS) entry which is preliminary data.</text>
</comment>
<gene>
    <name evidence="1" type="ORF">MEDL_4719</name>
</gene>
<evidence type="ECO:0000313" key="2">
    <source>
        <dbReference type="Proteomes" id="UP000683360"/>
    </source>
</evidence>